<dbReference type="InterPro" id="IPR000271">
    <property type="entry name" value="Ribosomal_bL34"/>
</dbReference>
<evidence type="ECO:0000313" key="7">
    <source>
        <dbReference type="Proteomes" id="UP000503096"/>
    </source>
</evidence>
<dbReference type="EMBL" id="CP053073">
    <property type="protein sequence ID" value="QJR16977.1"/>
    <property type="molecule type" value="Genomic_DNA"/>
</dbReference>
<dbReference type="GO" id="GO:0005840">
    <property type="term" value="C:ribosome"/>
    <property type="evidence" value="ECO:0007669"/>
    <property type="project" value="UniProtKB-KW"/>
</dbReference>
<evidence type="ECO:0000256" key="3">
    <source>
        <dbReference type="ARBA" id="ARBA00023274"/>
    </source>
</evidence>
<dbReference type="GO" id="GO:1990904">
    <property type="term" value="C:ribonucleoprotein complex"/>
    <property type="evidence" value="ECO:0007669"/>
    <property type="project" value="UniProtKB-KW"/>
</dbReference>
<dbReference type="AlphaFoldDB" id="A0A6M4HG15"/>
<comment type="similarity">
    <text evidence="1 5">Belongs to the bacterial ribosomal protein bL34 family.</text>
</comment>
<dbReference type="InterPro" id="IPR020939">
    <property type="entry name" value="Ribosomal_bL34_CS"/>
</dbReference>
<dbReference type="FunCoup" id="A0A6M4HG15">
    <property type="interactions" value="410"/>
</dbReference>
<dbReference type="KEGG" id="upl:DSM104440_03814"/>
<evidence type="ECO:0000313" key="6">
    <source>
        <dbReference type="EMBL" id="QJR16977.1"/>
    </source>
</evidence>
<evidence type="ECO:0000256" key="4">
    <source>
        <dbReference type="ARBA" id="ARBA00035177"/>
    </source>
</evidence>
<accession>A0A6M4HG15</accession>
<keyword evidence="7" id="KW-1185">Reference proteome</keyword>
<dbReference type="Pfam" id="PF00468">
    <property type="entry name" value="Ribosomal_L34"/>
    <property type="match status" value="1"/>
</dbReference>
<dbReference type="PROSITE" id="PS00784">
    <property type="entry name" value="RIBOSOMAL_L34"/>
    <property type="match status" value="1"/>
</dbReference>
<dbReference type="PANTHER" id="PTHR14503:SF4">
    <property type="entry name" value="LARGE RIBOSOMAL SUBUNIT PROTEIN BL34M"/>
    <property type="match status" value="1"/>
</dbReference>
<dbReference type="Proteomes" id="UP000503096">
    <property type="component" value="Chromosome"/>
</dbReference>
<evidence type="ECO:0000256" key="2">
    <source>
        <dbReference type="ARBA" id="ARBA00022980"/>
    </source>
</evidence>
<keyword evidence="2 5" id="KW-0689">Ribosomal protein</keyword>
<dbReference type="InParanoid" id="A0A6M4HG15"/>
<proteinExistence type="inferred from homology"/>
<sequence length="68" mass="7735">MALKGLIRYNFVLFARGSAYLRIDMKRTFQPSNAHKKKTHGFRARMSTASGRAVLNARRAKGRKRVAV</sequence>
<dbReference type="FunFam" id="1.10.287.3980:FF:000001">
    <property type="entry name" value="Mitochondrial ribosomal protein L34"/>
    <property type="match status" value="1"/>
</dbReference>
<dbReference type="HAMAP" id="MF_00391">
    <property type="entry name" value="Ribosomal_bL34"/>
    <property type="match status" value="1"/>
</dbReference>
<name>A0A6M4HG15_9PROT</name>
<protein>
    <recommendedName>
        <fullName evidence="4 5">Large ribosomal subunit protein bL34</fullName>
    </recommendedName>
</protein>
<organism evidence="6 7">
    <name type="scientific">Usitatibacter palustris</name>
    <dbReference type="NCBI Taxonomy" id="2732487"/>
    <lineage>
        <taxon>Bacteria</taxon>
        <taxon>Pseudomonadati</taxon>
        <taxon>Pseudomonadota</taxon>
        <taxon>Betaproteobacteria</taxon>
        <taxon>Nitrosomonadales</taxon>
        <taxon>Usitatibacteraceae</taxon>
        <taxon>Usitatibacter</taxon>
    </lineage>
</organism>
<reference evidence="6 7" key="1">
    <citation type="submission" date="2020-04" db="EMBL/GenBank/DDBJ databases">
        <title>Usitatibacter rugosus gen. nov., sp. nov. and Usitatibacter palustris sp. nov., novel members of Usitatibacteraceae fam. nov. within the order Nitrosomonadales isolated from soil.</title>
        <authorList>
            <person name="Huber K.J."/>
            <person name="Neumann-Schaal M."/>
            <person name="Geppert A."/>
            <person name="Luckner M."/>
            <person name="Wanner G."/>
            <person name="Overmann J."/>
        </authorList>
    </citation>
    <scope>NUCLEOTIDE SEQUENCE [LARGE SCALE GENOMIC DNA]</scope>
    <source>
        <strain evidence="6 7">Swamp67</strain>
    </source>
</reference>
<dbReference type="GO" id="GO:0006412">
    <property type="term" value="P:translation"/>
    <property type="evidence" value="ECO:0007669"/>
    <property type="project" value="UniProtKB-UniRule"/>
</dbReference>
<gene>
    <name evidence="5" type="primary">rpmH</name>
    <name evidence="6" type="ORF">DSM104440_03814</name>
</gene>
<dbReference type="PANTHER" id="PTHR14503">
    <property type="entry name" value="MITOCHONDRIAL RIBOSOMAL PROTEIN 34 FAMILY MEMBER"/>
    <property type="match status" value="1"/>
</dbReference>
<evidence type="ECO:0000256" key="5">
    <source>
        <dbReference type="HAMAP-Rule" id="MF_00391"/>
    </source>
</evidence>
<dbReference type="GO" id="GO:0003735">
    <property type="term" value="F:structural constituent of ribosome"/>
    <property type="evidence" value="ECO:0007669"/>
    <property type="project" value="InterPro"/>
</dbReference>
<dbReference type="Gene3D" id="1.10.287.3980">
    <property type="match status" value="1"/>
</dbReference>
<keyword evidence="3 5" id="KW-0687">Ribonucleoprotein</keyword>
<dbReference type="NCBIfam" id="TIGR01030">
    <property type="entry name" value="rpmH_bact"/>
    <property type="match status" value="1"/>
</dbReference>
<evidence type="ECO:0000256" key="1">
    <source>
        <dbReference type="ARBA" id="ARBA00010111"/>
    </source>
</evidence>